<organism evidence="1 2">
    <name type="scientific">Bifidobacterium thermophilum</name>
    <dbReference type="NCBI Taxonomy" id="33905"/>
    <lineage>
        <taxon>Bacteria</taxon>
        <taxon>Bacillati</taxon>
        <taxon>Actinomycetota</taxon>
        <taxon>Actinomycetes</taxon>
        <taxon>Bifidobacteriales</taxon>
        <taxon>Bifidobacteriaceae</taxon>
        <taxon>Bifidobacterium</taxon>
    </lineage>
</organism>
<dbReference type="RefSeq" id="WP_168983952.1">
    <property type="nucleotide sequence ID" value="NZ_JABAGI010000003.1"/>
</dbReference>
<evidence type="ECO:0000313" key="2">
    <source>
        <dbReference type="Proteomes" id="UP000588369"/>
    </source>
</evidence>
<proteinExistence type="predicted"/>
<gene>
    <name evidence="1" type="ORF">HF844_03405</name>
</gene>
<accession>A0A7X9NQE9</accession>
<comment type="caution">
    <text evidence="1">The sequence shown here is derived from an EMBL/GenBank/DDBJ whole genome shotgun (WGS) entry which is preliminary data.</text>
</comment>
<sequence>MADEHIQSLAGTTHGPIIMYSTFEDGSPSMTPVPVAQLETSDLDDDHALATIKFISPTQSPEFYSRLAEQLRSLADSCEELAADLGDE</sequence>
<dbReference type="EMBL" id="JABAGI010000003">
    <property type="protein sequence ID" value="NME61851.1"/>
    <property type="molecule type" value="Genomic_DNA"/>
</dbReference>
<dbReference type="AlphaFoldDB" id="A0A7X9NQE9"/>
<dbReference type="Proteomes" id="UP000588369">
    <property type="component" value="Unassembled WGS sequence"/>
</dbReference>
<name>A0A7X9NQE9_9BIFI</name>
<protein>
    <submittedName>
        <fullName evidence="1">Uncharacterized protein</fullName>
    </submittedName>
</protein>
<reference evidence="1 2" key="1">
    <citation type="submission" date="2020-04" db="EMBL/GenBank/DDBJ databases">
        <authorList>
            <person name="Hitch T.C.A."/>
            <person name="Wylensek D."/>
            <person name="Clavel T."/>
        </authorList>
    </citation>
    <scope>NUCLEOTIDE SEQUENCE [LARGE SCALE GENOMIC DNA]</scope>
    <source>
        <strain evidence="1 2">BSM-130-P53-3C</strain>
    </source>
</reference>
<evidence type="ECO:0000313" key="1">
    <source>
        <dbReference type="EMBL" id="NME61851.1"/>
    </source>
</evidence>